<sequence>MDMIDTLRGRRTASLRSSAVSASVDQAPPAIAPRPSTSFGEAQTVKKSNWEVIEHFSASKAPTTIER</sequence>
<reference evidence="2 3" key="1">
    <citation type="submission" date="2017-07" db="EMBL/GenBank/DDBJ databases">
        <authorList>
            <person name="Talla V."/>
            <person name="Backstrom N."/>
        </authorList>
    </citation>
    <scope>NUCLEOTIDE SEQUENCE [LARGE SCALE GENOMIC DNA]</scope>
</reference>
<dbReference type="Proteomes" id="UP000324832">
    <property type="component" value="Unassembled WGS sequence"/>
</dbReference>
<protein>
    <submittedName>
        <fullName evidence="2">Uncharacterized protein</fullName>
    </submittedName>
</protein>
<gene>
    <name evidence="2" type="ORF">LSINAPIS_LOCUS47</name>
</gene>
<keyword evidence="3" id="KW-1185">Reference proteome</keyword>
<accession>A0A5E4PM82</accession>
<organism evidence="2 3">
    <name type="scientific">Leptidea sinapis</name>
    <dbReference type="NCBI Taxonomy" id="189913"/>
    <lineage>
        <taxon>Eukaryota</taxon>
        <taxon>Metazoa</taxon>
        <taxon>Ecdysozoa</taxon>
        <taxon>Arthropoda</taxon>
        <taxon>Hexapoda</taxon>
        <taxon>Insecta</taxon>
        <taxon>Pterygota</taxon>
        <taxon>Neoptera</taxon>
        <taxon>Endopterygota</taxon>
        <taxon>Lepidoptera</taxon>
        <taxon>Glossata</taxon>
        <taxon>Ditrysia</taxon>
        <taxon>Papilionoidea</taxon>
        <taxon>Pieridae</taxon>
        <taxon>Dismorphiinae</taxon>
        <taxon>Leptidea</taxon>
    </lineage>
</organism>
<dbReference type="AlphaFoldDB" id="A0A5E4PM82"/>
<name>A0A5E4PM82_9NEOP</name>
<dbReference type="EMBL" id="FZQP02000002">
    <property type="protein sequence ID" value="VVC86174.1"/>
    <property type="molecule type" value="Genomic_DNA"/>
</dbReference>
<evidence type="ECO:0000256" key="1">
    <source>
        <dbReference type="SAM" id="MobiDB-lite"/>
    </source>
</evidence>
<feature type="region of interest" description="Disordered" evidence="1">
    <location>
        <begin position="1"/>
        <end position="40"/>
    </location>
</feature>
<proteinExistence type="predicted"/>
<evidence type="ECO:0000313" key="2">
    <source>
        <dbReference type="EMBL" id="VVC86174.1"/>
    </source>
</evidence>
<evidence type="ECO:0000313" key="3">
    <source>
        <dbReference type="Proteomes" id="UP000324832"/>
    </source>
</evidence>
<feature type="compositionally biased region" description="Low complexity" evidence="1">
    <location>
        <begin position="12"/>
        <end position="23"/>
    </location>
</feature>